<dbReference type="SMART" id="SM00421">
    <property type="entry name" value="HTH_LUXR"/>
    <property type="match status" value="1"/>
</dbReference>
<dbReference type="SUPFAM" id="SSF52172">
    <property type="entry name" value="CheY-like"/>
    <property type="match status" value="1"/>
</dbReference>
<protein>
    <submittedName>
        <fullName evidence="6">Two component transcriptional regulator, LuxR family</fullName>
    </submittedName>
</protein>
<dbReference type="PATRIC" id="fig|28229.4.peg.3646"/>
<dbReference type="CDD" id="cd06170">
    <property type="entry name" value="LuxR_C_like"/>
    <property type="match status" value="1"/>
</dbReference>
<dbReference type="CDD" id="cd17535">
    <property type="entry name" value="REC_NarL-like"/>
    <property type="match status" value="1"/>
</dbReference>
<dbReference type="GO" id="GO:0003677">
    <property type="term" value="F:DNA binding"/>
    <property type="evidence" value="ECO:0007669"/>
    <property type="project" value="UniProtKB-KW"/>
</dbReference>
<keyword evidence="2" id="KW-0238">DNA-binding</keyword>
<dbReference type="SMART" id="SM00448">
    <property type="entry name" value="REC"/>
    <property type="match status" value="1"/>
</dbReference>
<dbReference type="InterPro" id="IPR011006">
    <property type="entry name" value="CheY-like_superfamily"/>
</dbReference>
<dbReference type="PRINTS" id="PR00038">
    <property type="entry name" value="HTHLUXR"/>
</dbReference>
<dbReference type="PROSITE" id="PS00622">
    <property type="entry name" value="HTH_LUXR_1"/>
    <property type="match status" value="1"/>
</dbReference>
<feature type="modified residue" description="4-aspartylphosphate" evidence="3">
    <location>
        <position position="70"/>
    </location>
</feature>
<reference evidence="6 7" key="1">
    <citation type="submission" date="2014-08" db="EMBL/GenBank/DDBJ databases">
        <title>Genomic and Phenotypic Diversity of Colwellia psychrerythraea strains from Disparate Marine Basins.</title>
        <authorList>
            <person name="Techtmann S.M."/>
            <person name="Stelling S.C."/>
            <person name="Utturkar S.M."/>
            <person name="Alshibli N."/>
            <person name="Harris A."/>
            <person name="Brown S.D."/>
            <person name="Hazen T.C."/>
        </authorList>
    </citation>
    <scope>NUCLEOTIDE SEQUENCE [LARGE SCALE GENOMIC DNA]</scope>
    <source>
        <strain evidence="6 7">ND2E</strain>
    </source>
</reference>
<dbReference type="InterPro" id="IPR001789">
    <property type="entry name" value="Sig_transdc_resp-reg_receiver"/>
</dbReference>
<dbReference type="GO" id="GO:0000160">
    <property type="term" value="P:phosphorelay signal transduction system"/>
    <property type="evidence" value="ECO:0007669"/>
    <property type="project" value="InterPro"/>
</dbReference>
<feature type="domain" description="HTH luxR-type" evidence="4">
    <location>
        <begin position="162"/>
        <end position="227"/>
    </location>
</feature>
<evidence type="ECO:0000313" key="7">
    <source>
        <dbReference type="Proteomes" id="UP000029843"/>
    </source>
</evidence>
<dbReference type="PANTHER" id="PTHR45566">
    <property type="entry name" value="HTH-TYPE TRANSCRIPTIONAL REGULATOR YHJB-RELATED"/>
    <property type="match status" value="1"/>
</dbReference>
<dbReference type="Pfam" id="PF00196">
    <property type="entry name" value="GerE"/>
    <property type="match status" value="1"/>
</dbReference>
<dbReference type="PROSITE" id="PS50043">
    <property type="entry name" value="HTH_LUXR_2"/>
    <property type="match status" value="1"/>
</dbReference>
<evidence type="ECO:0000259" key="4">
    <source>
        <dbReference type="PROSITE" id="PS50043"/>
    </source>
</evidence>
<dbReference type="SUPFAM" id="SSF46894">
    <property type="entry name" value="C-terminal effector domain of the bipartite response regulators"/>
    <property type="match status" value="1"/>
</dbReference>
<evidence type="ECO:0000256" key="2">
    <source>
        <dbReference type="ARBA" id="ARBA00023125"/>
    </source>
</evidence>
<evidence type="ECO:0000256" key="1">
    <source>
        <dbReference type="ARBA" id="ARBA00022553"/>
    </source>
</evidence>
<dbReference type="PANTHER" id="PTHR45566:SF1">
    <property type="entry name" value="HTH-TYPE TRANSCRIPTIONAL REGULATOR YHJB-RELATED"/>
    <property type="match status" value="1"/>
</dbReference>
<feature type="domain" description="Response regulatory" evidence="5">
    <location>
        <begin position="18"/>
        <end position="135"/>
    </location>
</feature>
<evidence type="ECO:0000259" key="5">
    <source>
        <dbReference type="PROSITE" id="PS50110"/>
    </source>
</evidence>
<dbReference type="InterPro" id="IPR016032">
    <property type="entry name" value="Sig_transdc_resp-reg_C-effctor"/>
</dbReference>
<evidence type="ECO:0000313" key="6">
    <source>
        <dbReference type="EMBL" id="KGJ87548.1"/>
    </source>
</evidence>
<name>A0A099KDB0_COLPS</name>
<dbReference type="Proteomes" id="UP000029843">
    <property type="component" value="Unassembled WGS sequence"/>
</dbReference>
<evidence type="ECO:0000256" key="3">
    <source>
        <dbReference type="PROSITE-ProRule" id="PRU00169"/>
    </source>
</evidence>
<comment type="caution">
    <text evidence="6">The sequence shown here is derived from an EMBL/GenBank/DDBJ whole genome shotgun (WGS) entry which is preliminary data.</text>
</comment>
<dbReference type="EMBL" id="JQED01000053">
    <property type="protein sequence ID" value="KGJ87548.1"/>
    <property type="molecule type" value="Genomic_DNA"/>
</dbReference>
<dbReference type="InterPro" id="IPR058245">
    <property type="entry name" value="NreC/VraR/RcsB-like_REC"/>
</dbReference>
<proteinExistence type="predicted"/>
<dbReference type="Gene3D" id="3.40.50.2300">
    <property type="match status" value="1"/>
</dbReference>
<dbReference type="Pfam" id="PF00072">
    <property type="entry name" value="Response_reg"/>
    <property type="match status" value="1"/>
</dbReference>
<dbReference type="AlphaFoldDB" id="A0A099KDB0"/>
<dbReference type="PROSITE" id="PS50110">
    <property type="entry name" value="RESPONSE_REGULATORY"/>
    <property type="match status" value="1"/>
</dbReference>
<organism evidence="6 7">
    <name type="scientific">Colwellia psychrerythraea</name>
    <name type="common">Vibrio psychroerythus</name>
    <dbReference type="NCBI Taxonomy" id="28229"/>
    <lineage>
        <taxon>Bacteria</taxon>
        <taxon>Pseudomonadati</taxon>
        <taxon>Pseudomonadota</taxon>
        <taxon>Gammaproteobacteria</taxon>
        <taxon>Alteromonadales</taxon>
        <taxon>Colwelliaceae</taxon>
        <taxon>Colwellia</taxon>
    </lineage>
</organism>
<gene>
    <name evidence="6" type="ORF">ND2E_4286</name>
</gene>
<sequence length="234" mass="25977">MLSLYSLLNRMVVSLMYKILVADDHPLFRDAIVNIIGIKYPGSTTYETEDVESTLAFVKDNDEVDLILLDLNMPGMSNLNGLLDLRNQCPTTPVVIVSAEQEKQKILQTLSYGAVGFIAKSSSKDVIGEALDSIFQGNVYLPSDIMRSQNEATVTSNEFQALPENISLLTRRELIVLQHLTKGEANKQIAFNLHISETTVKSHVSSILKKLGASNRVKVVLGCSDIDFNQYLKR</sequence>
<accession>A0A099KDB0</accession>
<dbReference type="InterPro" id="IPR000792">
    <property type="entry name" value="Tscrpt_reg_LuxR_C"/>
</dbReference>
<keyword evidence="1 3" id="KW-0597">Phosphoprotein</keyword>
<dbReference type="InterPro" id="IPR051015">
    <property type="entry name" value="EvgA-like"/>
</dbReference>
<dbReference type="GO" id="GO:0006355">
    <property type="term" value="P:regulation of DNA-templated transcription"/>
    <property type="evidence" value="ECO:0007669"/>
    <property type="project" value="InterPro"/>
</dbReference>